<dbReference type="InterPro" id="IPR002686">
    <property type="entry name" value="Transposase_17"/>
</dbReference>
<dbReference type="Gene3D" id="3.30.70.1290">
    <property type="entry name" value="Transposase IS200-like"/>
    <property type="match status" value="1"/>
</dbReference>
<dbReference type="GO" id="GO:0006313">
    <property type="term" value="P:DNA transposition"/>
    <property type="evidence" value="ECO:0007669"/>
    <property type="project" value="InterPro"/>
</dbReference>
<proteinExistence type="predicted"/>
<dbReference type="SMART" id="SM01321">
    <property type="entry name" value="Y1_Tnp"/>
    <property type="match status" value="1"/>
</dbReference>
<protein>
    <submittedName>
        <fullName evidence="2">Transposase and inactivated derivatives</fullName>
    </submittedName>
</protein>
<name>A0A3B0WY40_9ZZZZ</name>
<dbReference type="PANTHER" id="PTHR34322">
    <property type="entry name" value="TRANSPOSASE, Y1_TNP DOMAIN-CONTAINING"/>
    <property type="match status" value="1"/>
</dbReference>
<dbReference type="InterPro" id="IPR036515">
    <property type="entry name" value="Transposase_17_sf"/>
</dbReference>
<evidence type="ECO:0000259" key="1">
    <source>
        <dbReference type="SMART" id="SM01321"/>
    </source>
</evidence>
<dbReference type="GO" id="GO:0004803">
    <property type="term" value="F:transposase activity"/>
    <property type="evidence" value="ECO:0007669"/>
    <property type="project" value="InterPro"/>
</dbReference>
<organism evidence="2">
    <name type="scientific">hydrothermal vent metagenome</name>
    <dbReference type="NCBI Taxonomy" id="652676"/>
    <lineage>
        <taxon>unclassified sequences</taxon>
        <taxon>metagenomes</taxon>
        <taxon>ecological metagenomes</taxon>
    </lineage>
</organism>
<dbReference type="GO" id="GO:0003677">
    <property type="term" value="F:DNA binding"/>
    <property type="evidence" value="ECO:0007669"/>
    <property type="project" value="InterPro"/>
</dbReference>
<accession>A0A3B0WY40</accession>
<dbReference type="Pfam" id="PF01797">
    <property type="entry name" value="Y1_Tnp"/>
    <property type="match status" value="1"/>
</dbReference>
<reference evidence="2" key="1">
    <citation type="submission" date="2018-06" db="EMBL/GenBank/DDBJ databases">
        <authorList>
            <person name="Zhirakovskaya E."/>
        </authorList>
    </citation>
    <scope>NUCLEOTIDE SEQUENCE</scope>
</reference>
<dbReference type="EMBL" id="UOFE01000037">
    <property type="protein sequence ID" value="VAW54119.1"/>
    <property type="molecule type" value="Genomic_DNA"/>
</dbReference>
<gene>
    <name evidence="2" type="ORF">MNBD_GAMMA05-2537</name>
</gene>
<sequence>MPRKARMYLSGVPCHIIQRGNNRDATFFTEQDYQFYLECLYEAAKKYHADIHAYVLMTNHVHLLMTPLYKESISLVMQSVGRRYVQYINKEYRRTGTLWESRHKASLVDAEQYLLACYCNPPINNRS</sequence>
<dbReference type="PANTHER" id="PTHR34322:SF2">
    <property type="entry name" value="TRANSPOSASE IS200-LIKE DOMAIN-CONTAINING PROTEIN"/>
    <property type="match status" value="1"/>
</dbReference>
<dbReference type="AlphaFoldDB" id="A0A3B0WY40"/>
<evidence type="ECO:0000313" key="2">
    <source>
        <dbReference type="EMBL" id="VAW54119.1"/>
    </source>
</evidence>
<dbReference type="SUPFAM" id="SSF143422">
    <property type="entry name" value="Transposase IS200-like"/>
    <property type="match status" value="1"/>
</dbReference>
<feature type="domain" description="Transposase IS200-like" evidence="1">
    <location>
        <begin position="9"/>
        <end position="120"/>
    </location>
</feature>